<keyword evidence="2" id="KW-1185">Reference proteome</keyword>
<evidence type="ECO:0000313" key="1">
    <source>
        <dbReference type="EMBL" id="EGX57923.1"/>
    </source>
</evidence>
<organism evidence="1 2">
    <name type="scientific">Streptomyces zinciresistens K42</name>
    <dbReference type="NCBI Taxonomy" id="700597"/>
    <lineage>
        <taxon>Bacteria</taxon>
        <taxon>Bacillati</taxon>
        <taxon>Actinomycetota</taxon>
        <taxon>Actinomycetes</taxon>
        <taxon>Kitasatosporales</taxon>
        <taxon>Streptomycetaceae</taxon>
        <taxon>Streptomyces</taxon>
    </lineage>
</organism>
<dbReference type="Proteomes" id="UP000004217">
    <property type="component" value="Unassembled WGS sequence"/>
</dbReference>
<sequence>MAALPRLLDDQDGCVYLDLGGAYFAVDTETRRICWSDPLGPSLLSHPAVRAEVGGPATYGHTDLYYDGDWAPRAYTLRAVEDLNEGDLVTWEGCVRTVKNTAPGRHGKVDVFVDHPSFTGPYPHDPQDLLPLHPSS</sequence>
<dbReference type="PATRIC" id="fig|700597.3.peg.3987"/>
<dbReference type="OrthoDB" id="8441207at2"/>
<name>G2GEY2_9ACTN</name>
<proteinExistence type="predicted"/>
<gene>
    <name evidence="1" type="ORF">SZN_20327</name>
</gene>
<dbReference type="AlphaFoldDB" id="G2GEY2"/>
<evidence type="ECO:0000313" key="2">
    <source>
        <dbReference type="Proteomes" id="UP000004217"/>
    </source>
</evidence>
<dbReference type="RefSeq" id="WP_007497928.1">
    <property type="nucleotide sequence ID" value="NZ_AGBF01000073.1"/>
</dbReference>
<protein>
    <submittedName>
        <fullName evidence="1">Uncharacterized protein</fullName>
    </submittedName>
</protein>
<accession>G2GEY2</accession>
<reference evidence="1 2" key="1">
    <citation type="submission" date="2011-08" db="EMBL/GenBank/DDBJ databases">
        <authorList>
            <person name="Lin Y."/>
            <person name="Hao X."/>
            <person name="Johnstone L."/>
            <person name="Miller S.J."/>
            <person name="Wei G."/>
            <person name="Rensing C."/>
        </authorList>
    </citation>
    <scope>NUCLEOTIDE SEQUENCE [LARGE SCALE GENOMIC DNA]</scope>
    <source>
        <strain evidence="1 2">K42</strain>
    </source>
</reference>
<comment type="caution">
    <text evidence="1">The sequence shown here is derived from an EMBL/GenBank/DDBJ whole genome shotgun (WGS) entry which is preliminary data.</text>
</comment>
<dbReference type="EMBL" id="AGBF01000073">
    <property type="protein sequence ID" value="EGX57923.1"/>
    <property type="molecule type" value="Genomic_DNA"/>
</dbReference>